<dbReference type="InterPro" id="IPR012332">
    <property type="entry name" value="Autotransporter_pectin_lyase_C"/>
</dbReference>
<dbReference type="InterPro" id="IPR006315">
    <property type="entry name" value="OM_autotransptr_brl_dom"/>
</dbReference>
<feature type="signal peptide" evidence="2">
    <location>
        <begin position="1"/>
        <end position="33"/>
    </location>
</feature>
<dbReference type="RefSeq" id="WP_273913782.1">
    <property type="nucleotide sequence ID" value="NZ_JAMDGX010000105.1"/>
</dbReference>
<dbReference type="CDD" id="cd01343">
    <property type="entry name" value="PL1_Passenger_AT"/>
    <property type="match status" value="1"/>
</dbReference>
<dbReference type="PROSITE" id="PS51208">
    <property type="entry name" value="AUTOTRANSPORTER"/>
    <property type="match status" value="1"/>
</dbReference>
<dbReference type="Gene3D" id="2.160.20.20">
    <property type="match status" value="1"/>
</dbReference>
<dbReference type="InterPro" id="IPR004899">
    <property type="entry name" value="Pertactin_central"/>
</dbReference>
<dbReference type="InterPro" id="IPR003991">
    <property type="entry name" value="Pertactin_virulence_factor"/>
</dbReference>
<keyword evidence="5" id="KW-1185">Reference proteome</keyword>
<protein>
    <submittedName>
        <fullName evidence="4">Autotransporter outer membrane beta-barrel domain-containing protein</fullName>
    </submittedName>
</protein>
<dbReference type="SUPFAM" id="SSF103515">
    <property type="entry name" value="Autotransporter"/>
    <property type="match status" value="1"/>
</dbReference>
<dbReference type="SMART" id="SM00869">
    <property type="entry name" value="Autotransporter"/>
    <property type="match status" value="1"/>
</dbReference>
<dbReference type="PANTHER" id="PTHR35037">
    <property type="entry name" value="C-TERMINAL REGION OF AIDA-LIKE PROTEIN"/>
    <property type="match status" value="1"/>
</dbReference>
<dbReference type="Gene3D" id="2.40.128.130">
    <property type="entry name" value="Autotransporter beta-domain"/>
    <property type="match status" value="1"/>
</dbReference>
<dbReference type="PANTHER" id="PTHR35037:SF7">
    <property type="entry name" value="AUTOTRANSPORTER"/>
    <property type="match status" value="1"/>
</dbReference>
<evidence type="ECO:0000256" key="1">
    <source>
        <dbReference type="ARBA" id="ARBA00022729"/>
    </source>
</evidence>
<feature type="domain" description="Autotransporter" evidence="3">
    <location>
        <begin position="462"/>
        <end position="731"/>
    </location>
</feature>
<organism evidence="4 5">
    <name type="scientific">Pseudomonas fontis</name>
    <dbReference type="NCBI Taxonomy" id="2942633"/>
    <lineage>
        <taxon>Bacteria</taxon>
        <taxon>Pseudomonadati</taxon>
        <taxon>Pseudomonadota</taxon>
        <taxon>Gammaproteobacteria</taxon>
        <taxon>Pseudomonadales</taxon>
        <taxon>Pseudomonadaceae</taxon>
        <taxon>Pseudomonas</taxon>
    </lineage>
</organism>
<sequence length="731" mass="75652">MPVVRSFALNPLARSLKVLLLTPLLLASEHSLATTFLDGTSAKIDGSTAVDTYRLSNGATLTADGARTQAIQAVGSTLNMTSSQVQSTGSTGVSLQNGTANIAGSTVSGRTIGLVLGRPLPSTLGSTAKVTDSTISGGQIGASVSGASVLTLERTSVSGSGQMGVRLDSGTLNASSSTITGGQNGIRIGVDTDLPNASKVELRNSHVEGLGGSAIFVGAPGSGVVKADISVLDGSTLTGSNGTLMEVVNGAESHLRVGNSHLKGDILADDTSTANLTLENAASFTGRLLNVNALAINSNATWTMVGDGSVKSLVMDGGFVEFGSPTEFYKLSVGELSGNGTFVMAADFATGQVDTLEVTGKASGNHSVLMSSSGIDPTASGNIPVIHIASGDATFSLLNGPVDLGAYSYDLIKQGNNDWVLNTASRLISPGSRSVLALFNAAPTVWYGELSTLRSRMGELRLDEGKAGGWMRAYGNKFDVDTSAGVGYKQTQQGLSFGADVPLSAGNGQWLVGVLGGYSDSDLDLSRGTSGTVNSYYVGGYTTWMDGESGYYFDGVLKLNRFQNQSKVQLSDGTRTKGDYDNHGVGASLEFGRHITLDDGYFVEPFTQVSGVIVQGKDYTLDNGLRAEGSNTRSLLGKAGATVGRNFALANGGTLQPYLRAAYVHEFAKHNEVKVNDNAFNNNLSGSRGELGVGVAMSVSDSVSVHADFDYSNGNKVAQPWGANLGVRYCW</sequence>
<proteinExistence type="predicted"/>
<dbReference type="Proteomes" id="UP001148203">
    <property type="component" value="Unassembled WGS sequence"/>
</dbReference>
<name>A0ABT5NU55_9PSED</name>
<dbReference type="InterPro" id="IPR039448">
    <property type="entry name" value="Beta_helix"/>
</dbReference>
<dbReference type="EMBL" id="JAMDGY010000035">
    <property type="protein sequence ID" value="MDD0991710.1"/>
    <property type="molecule type" value="Genomic_DNA"/>
</dbReference>
<accession>A0ABT5NU55</accession>
<feature type="chain" id="PRO_5045997400" evidence="2">
    <location>
        <begin position="34"/>
        <end position="731"/>
    </location>
</feature>
<dbReference type="InterPro" id="IPR036709">
    <property type="entry name" value="Autotransporte_beta_dom_sf"/>
</dbReference>
<dbReference type="Pfam" id="PF03212">
    <property type="entry name" value="Pertactin"/>
    <property type="match status" value="1"/>
</dbReference>
<dbReference type="InterPro" id="IPR005546">
    <property type="entry name" value="Autotransporte_beta"/>
</dbReference>
<evidence type="ECO:0000256" key="2">
    <source>
        <dbReference type="SAM" id="SignalP"/>
    </source>
</evidence>
<keyword evidence="1 2" id="KW-0732">Signal</keyword>
<comment type="caution">
    <text evidence="4">The sequence shown here is derived from an EMBL/GenBank/DDBJ whole genome shotgun (WGS) entry which is preliminary data.</text>
</comment>
<gene>
    <name evidence="4" type="ORF">M5G11_14285</name>
</gene>
<dbReference type="InterPro" id="IPR051551">
    <property type="entry name" value="Autotransporter_adhesion"/>
</dbReference>
<evidence type="ECO:0000313" key="4">
    <source>
        <dbReference type="EMBL" id="MDD0991710.1"/>
    </source>
</evidence>
<reference evidence="4 5" key="1">
    <citation type="submission" date="2022-05" db="EMBL/GenBank/DDBJ databases">
        <title>Novel Pseudomonas spp. Isolated from a Rainbow Trout Aquaculture Facility.</title>
        <authorList>
            <person name="Testerman T."/>
            <person name="Graf J."/>
        </authorList>
    </citation>
    <scope>NUCLEOTIDE SEQUENCE [LARGE SCALE GENOMIC DNA]</scope>
    <source>
        <strain evidence="4 5">ID681</strain>
    </source>
</reference>
<dbReference type="NCBIfam" id="TIGR01414">
    <property type="entry name" value="autotrans_barl"/>
    <property type="match status" value="1"/>
</dbReference>
<dbReference type="InterPro" id="IPR011050">
    <property type="entry name" value="Pectin_lyase_fold/virulence"/>
</dbReference>
<evidence type="ECO:0000259" key="3">
    <source>
        <dbReference type="PROSITE" id="PS51208"/>
    </source>
</evidence>
<dbReference type="Pfam" id="PF03797">
    <property type="entry name" value="Autotransporter"/>
    <property type="match status" value="1"/>
</dbReference>
<dbReference type="SUPFAM" id="SSF51126">
    <property type="entry name" value="Pectin lyase-like"/>
    <property type="match status" value="1"/>
</dbReference>
<dbReference type="Pfam" id="PF13229">
    <property type="entry name" value="Beta_helix"/>
    <property type="match status" value="1"/>
</dbReference>
<evidence type="ECO:0000313" key="5">
    <source>
        <dbReference type="Proteomes" id="UP001148203"/>
    </source>
</evidence>
<dbReference type="PRINTS" id="PR01484">
    <property type="entry name" value="PRTACTNFAMLY"/>
</dbReference>